<accession>A0ABS9SQK8</accession>
<name>A0ABS9SQK8_9BACT</name>
<gene>
    <name evidence="7" type="ORF">MKP09_22750</name>
</gene>
<evidence type="ECO:0000313" key="7">
    <source>
        <dbReference type="EMBL" id="MCH5600531.1"/>
    </source>
</evidence>
<feature type="domain" description="Bacterial surface antigen (D15)" evidence="6">
    <location>
        <begin position="64"/>
        <end position="264"/>
    </location>
</feature>
<dbReference type="Pfam" id="PF01103">
    <property type="entry name" value="Omp85"/>
    <property type="match status" value="1"/>
</dbReference>
<dbReference type="InterPro" id="IPR039910">
    <property type="entry name" value="D15-like"/>
</dbReference>
<evidence type="ECO:0000256" key="3">
    <source>
        <dbReference type="ARBA" id="ARBA00022729"/>
    </source>
</evidence>
<evidence type="ECO:0000256" key="5">
    <source>
        <dbReference type="ARBA" id="ARBA00023237"/>
    </source>
</evidence>
<keyword evidence="4" id="KW-0472">Membrane</keyword>
<organism evidence="7 8">
    <name type="scientific">Niabella ginsengisoli</name>
    <dbReference type="NCBI Taxonomy" id="522298"/>
    <lineage>
        <taxon>Bacteria</taxon>
        <taxon>Pseudomonadati</taxon>
        <taxon>Bacteroidota</taxon>
        <taxon>Chitinophagia</taxon>
        <taxon>Chitinophagales</taxon>
        <taxon>Chitinophagaceae</taxon>
        <taxon>Niabella</taxon>
    </lineage>
</organism>
<keyword evidence="2" id="KW-0812">Transmembrane</keyword>
<evidence type="ECO:0000256" key="2">
    <source>
        <dbReference type="ARBA" id="ARBA00022692"/>
    </source>
</evidence>
<protein>
    <submittedName>
        <fullName evidence="7">Outer membrane protein assembly factor</fullName>
    </submittedName>
</protein>
<dbReference type="Proteomes" id="UP001202248">
    <property type="component" value="Unassembled WGS sequence"/>
</dbReference>
<dbReference type="PANTHER" id="PTHR12815">
    <property type="entry name" value="SORTING AND ASSEMBLY MACHINERY SAMM50 PROTEIN FAMILY MEMBER"/>
    <property type="match status" value="1"/>
</dbReference>
<proteinExistence type="predicted"/>
<comment type="caution">
    <text evidence="7">The sequence shown here is derived from an EMBL/GenBank/DDBJ whole genome shotgun (WGS) entry which is preliminary data.</text>
</comment>
<dbReference type="Gene3D" id="2.40.160.50">
    <property type="entry name" value="membrane protein fhac: a member of the omp85/tpsb transporter family"/>
    <property type="match status" value="1"/>
</dbReference>
<evidence type="ECO:0000256" key="1">
    <source>
        <dbReference type="ARBA" id="ARBA00004370"/>
    </source>
</evidence>
<dbReference type="RefSeq" id="WP_240832773.1">
    <property type="nucleotide sequence ID" value="NZ_JAKWBL010000004.1"/>
</dbReference>
<reference evidence="7 8" key="1">
    <citation type="submission" date="2022-02" db="EMBL/GenBank/DDBJ databases">
        <authorList>
            <person name="Min J."/>
        </authorList>
    </citation>
    <scope>NUCLEOTIDE SEQUENCE [LARGE SCALE GENOMIC DNA]</scope>
    <source>
        <strain evidence="7 8">GR10-1</strain>
    </source>
</reference>
<evidence type="ECO:0000313" key="8">
    <source>
        <dbReference type="Proteomes" id="UP001202248"/>
    </source>
</evidence>
<dbReference type="PANTHER" id="PTHR12815:SF47">
    <property type="entry name" value="TRANSLOCATION AND ASSEMBLY MODULE SUBUNIT TAMA"/>
    <property type="match status" value="1"/>
</dbReference>
<evidence type="ECO:0000256" key="4">
    <source>
        <dbReference type="ARBA" id="ARBA00023136"/>
    </source>
</evidence>
<comment type="subcellular location">
    <subcellularLocation>
        <location evidence="1">Membrane</location>
    </subcellularLocation>
</comment>
<keyword evidence="5" id="KW-0998">Cell outer membrane</keyword>
<evidence type="ECO:0000259" key="6">
    <source>
        <dbReference type="Pfam" id="PF01103"/>
    </source>
</evidence>
<keyword evidence="3" id="KW-0732">Signal</keyword>
<dbReference type="InterPro" id="IPR000184">
    <property type="entry name" value="Bac_surfAg_D15"/>
</dbReference>
<keyword evidence="8" id="KW-1185">Reference proteome</keyword>
<sequence length="268" mass="29892">MIDNNPSIQNLFSDGLITSVITNFSMPWNSPNKRSVNVIRMNFESSGLLTGLVRNSFIDEQLYRFIKLDAEYAKLIKLSSKTGLVLRGFGGVGYEFDATANPLKRSQLPFFKQYYSGGPNSMRAWQLRRLGPGSAIKDFEGSGSVPDRFGDVQLEANIEYRMPLFSIGSLPINGAIFTDVGNVWFLKKDAGNPEERFNLSRLGTDLAIGSGAGVRADFGFFVIRLDYAYKVKDPSPDINNAAYQNKFFAYPFFKGSQLQVGIGYPFIF</sequence>
<dbReference type="EMBL" id="JAKWBL010000004">
    <property type="protein sequence ID" value="MCH5600531.1"/>
    <property type="molecule type" value="Genomic_DNA"/>
</dbReference>